<keyword evidence="4 7" id="KW-1133">Transmembrane helix</keyword>
<keyword evidence="10" id="KW-1185">Reference proteome</keyword>
<dbReference type="GO" id="GO:0005886">
    <property type="term" value="C:plasma membrane"/>
    <property type="evidence" value="ECO:0007669"/>
    <property type="project" value="UniProtKB-SubCell"/>
</dbReference>
<feature type="transmembrane region" description="Helical" evidence="7">
    <location>
        <begin position="191"/>
        <end position="209"/>
    </location>
</feature>
<dbReference type="Proteomes" id="UP000255328">
    <property type="component" value="Unassembled WGS sequence"/>
</dbReference>
<keyword evidence="5 7" id="KW-0472">Membrane</keyword>
<dbReference type="InterPro" id="IPR050539">
    <property type="entry name" value="ThrE_Dicarb/AminoAcid_Exp"/>
</dbReference>
<evidence type="ECO:0000256" key="1">
    <source>
        <dbReference type="ARBA" id="ARBA00004651"/>
    </source>
</evidence>
<feature type="transmembrane region" description="Helical" evidence="7">
    <location>
        <begin position="230"/>
        <end position="249"/>
    </location>
</feature>
<reference evidence="9 10" key="1">
    <citation type="submission" date="2018-06" db="EMBL/GenBank/DDBJ databases">
        <authorList>
            <consortium name="Pathogen Informatics"/>
            <person name="Doyle S."/>
        </authorList>
    </citation>
    <scope>NUCLEOTIDE SEQUENCE [LARGE SCALE GENOMIC DNA]</scope>
    <source>
        <strain evidence="9 10">NCTC10723</strain>
    </source>
</reference>
<feature type="domain" description="Threonine/serine exporter-like N-terminal" evidence="8">
    <location>
        <begin position="13"/>
        <end position="247"/>
    </location>
</feature>
<evidence type="ECO:0000256" key="5">
    <source>
        <dbReference type="ARBA" id="ARBA00023136"/>
    </source>
</evidence>
<dbReference type="Pfam" id="PF06738">
    <property type="entry name" value="ThrE"/>
    <property type="match status" value="1"/>
</dbReference>
<dbReference type="OrthoDB" id="9813917at2"/>
<evidence type="ECO:0000313" key="10">
    <source>
        <dbReference type="Proteomes" id="UP000255328"/>
    </source>
</evidence>
<evidence type="ECO:0000313" key="9">
    <source>
        <dbReference type="EMBL" id="STO31920.1"/>
    </source>
</evidence>
<dbReference type="GO" id="GO:0022857">
    <property type="term" value="F:transmembrane transporter activity"/>
    <property type="evidence" value="ECO:0007669"/>
    <property type="project" value="InterPro"/>
</dbReference>
<dbReference type="AlphaFoldDB" id="A0A377GY47"/>
<keyword evidence="3 7" id="KW-0812">Transmembrane</keyword>
<dbReference type="EMBL" id="UGGU01000003">
    <property type="protein sequence ID" value="STO31920.1"/>
    <property type="molecule type" value="Genomic_DNA"/>
</dbReference>
<name>A0A377GY47_9FUSO</name>
<evidence type="ECO:0000256" key="2">
    <source>
        <dbReference type="ARBA" id="ARBA00022475"/>
    </source>
</evidence>
<dbReference type="RefSeq" id="WP_115270660.1">
    <property type="nucleotide sequence ID" value="NZ_UGGU01000003.1"/>
</dbReference>
<feature type="transmembrane region" description="Helical" evidence="7">
    <location>
        <begin position="164"/>
        <end position="185"/>
    </location>
</feature>
<accession>A0A377GY47</accession>
<evidence type="ECO:0000256" key="7">
    <source>
        <dbReference type="SAM" id="Phobius"/>
    </source>
</evidence>
<proteinExistence type="inferred from homology"/>
<comment type="subcellular location">
    <subcellularLocation>
        <location evidence="1">Cell membrane</location>
        <topology evidence="1">Multi-pass membrane protein</topology>
    </subcellularLocation>
</comment>
<evidence type="ECO:0000259" key="8">
    <source>
        <dbReference type="Pfam" id="PF06738"/>
    </source>
</evidence>
<evidence type="ECO:0000256" key="6">
    <source>
        <dbReference type="ARBA" id="ARBA00034125"/>
    </source>
</evidence>
<dbReference type="GO" id="GO:0015744">
    <property type="term" value="P:succinate transport"/>
    <property type="evidence" value="ECO:0007669"/>
    <property type="project" value="TreeGrafter"/>
</dbReference>
<keyword evidence="2" id="KW-1003">Cell membrane</keyword>
<organism evidence="9 10">
    <name type="scientific">Fusobacterium necrogenes</name>
    <dbReference type="NCBI Taxonomy" id="858"/>
    <lineage>
        <taxon>Bacteria</taxon>
        <taxon>Fusobacteriati</taxon>
        <taxon>Fusobacteriota</taxon>
        <taxon>Fusobacteriia</taxon>
        <taxon>Fusobacteriales</taxon>
        <taxon>Fusobacteriaceae</taxon>
        <taxon>Fusobacterium</taxon>
    </lineage>
</organism>
<dbReference type="InterPro" id="IPR010619">
    <property type="entry name" value="ThrE-like_N"/>
</dbReference>
<comment type="similarity">
    <text evidence="6">Belongs to the ThrE exporter (TC 2.A.79) family.</text>
</comment>
<sequence length="255" mass="28194">MDKEYEYRVLNLVGDVGEMLLENGSEVYRVENSVCAVAQYFGFHSQCFATLTCIIITFENSTGEIVSLLRRVKSRGINLDKVYKISSVVKGIENYDVEMLEKELKIIKEEKPYSHLVSMFGNCIGASFFSILFLGNFNDFLASFLSGLITSIFLKISDKLNLGIFFTNLICGFIATTSACIFYHMGFIIGVSITIISTLMILVPGVAFINSMRDIFAGDLVTGMSRFMEVVMIGTSIAVGSGIALNIFLKLGETI</sequence>
<gene>
    <name evidence="9" type="primary">yjjP_2</name>
    <name evidence="9" type="ORF">NCTC10723_01383</name>
</gene>
<dbReference type="PANTHER" id="PTHR34390:SF2">
    <property type="entry name" value="SUCCINATE TRANSPORTER SUBUNIT YJJP-RELATED"/>
    <property type="match status" value="1"/>
</dbReference>
<dbReference type="PANTHER" id="PTHR34390">
    <property type="entry name" value="UPF0442 PROTEIN YJJB-RELATED"/>
    <property type="match status" value="1"/>
</dbReference>
<feature type="transmembrane region" description="Helical" evidence="7">
    <location>
        <begin position="113"/>
        <end position="134"/>
    </location>
</feature>
<protein>
    <submittedName>
        <fullName evidence="9">Inner membrane protein YjjP</fullName>
    </submittedName>
</protein>
<evidence type="ECO:0000256" key="4">
    <source>
        <dbReference type="ARBA" id="ARBA00022989"/>
    </source>
</evidence>
<evidence type="ECO:0000256" key="3">
    <source>
        <dbReference type="ARBA" id="ARBA00022692"/>
    </source>
</evidence>